<feature type="transmembrane region" description="Helical" evidence="1">
    <location>
        <begin position="57"/>
        <end position="74"/>
    </location>
</feature>
<keyword evidence="1" id="KW-0812">Transmembrane</keyword>
<keyword evidence="1" id="KW-1133">Transmembrane helix</keyword>
<comment type="caution">
    <text evidence="2">The sequence shown here is derived from an EMBL/GenBank/DDBJ whole genome shotgun (WGS) entry which is preliminary data.</text>
</comment>
<gene>
    <name evidence="2" type="ORF">ACFO5W_01885</name>
</gene>
<evidence type="ECO:0000256" key="1">
    <source>
        <dbReference type="SAM" id="Phobius"/>
    </source>
</evidence>
<accession>A0ABV9BY19</accession>
<protein>
    <submittedName>
        <fullName evidence="2">Uncharacterized protein</fullName>
    </submittedName>
</protein>
<keyword evidence="3" id="KW-1185">Reference proteome</keyword>
<name>A0ABV9BY19_9GAMM</name>
<dbReference type="EMBL" id="JBHSGA010000003">
    <property type="protein sequence ID" value="MFC4525375.1"/>
    <property type="molecule type" value="Genomic_DNA"/>
</dbReference>
<reference evidence="3" key="1">
    <citation type="journal article" date="2019" name="Int. J. Syst. Evol. Microbiol.">
        <title>The Global Catalogue of Microorganisms (GCM) 10K type strain sequencing project: providing services to taxonomists for standard genome sequencing and annotation.</title>
        <authorList>
            <consortium name="The Broad Institute Genomics Platform"/>
            <consortium name="The Broad Institute Genome Sequencing Center for Infectious Disease"/>
            <person name="Wu L."/>
            <person name="Ma J."/>
        </authorList>
    </citation>
    <scope>NUCLEOTIDE SEQUENCE [LARGE SCALE GENOMIC DNA]</scope>
    <source>
        <strain evidence="3">CCM 4481</strain>
    </source>
</reference>
<keyword evidence="1" id="KW-0472">Membrane</keyword>
<sequence>MTTPVARWLVRVLPALAWAALLALCPWWMGLPLLLLLAVGAVVFARRIVHYAALCRRGLRWGLPGLLFAVQRALGGDLVAWGAALLGALVGFSLVALMESLLDRRVRRAPYGSPAPAWQDMALAPMGPPAQIIELSRAAWCEAGDAFADPGGEPVHYQAGERDRGRYVFAKGRVIDNVSPRCCFGPGGRWFVASLPEGRGDTLWDRQADRLHRLSGWELCGWEGEQPWLARSPDGVPTSLHEVLGQGRRP</sequence>
<dbReference type="Proteomes" id="UP001595961">
    <property type="component" value="Unassembled WGS sequence"/>
</dbReference>
<feature type="transmembrane region" description="Helical" evidence="1">
    <location>
        <begin position="80"/>
        <end position="98"/>
    </location>
</feature>
<organism evidence="2 3">
    <name type="scientific">Dyella halodurans</name>
    <dbReference type="NCBI Taxonomy" id="1920171"/>
    <lineage>
        <taxon>Bacteria</taxon>
        <taxon>Pseudomonadati</taxon>
        <taxon>Pseudomonadota</taxon>
        <taxon>Gammaproteobacteria</taxon>
        <taxon>Lysobacterales</taxon>
        <taxon>Rhodanobacteraceae</taxon>
        <taxon>Dyella</taxon>
    </lineage>
</organism>
<proteinExistence type="predicted"/>
<evidence type="ECO:0000313" key="3">
    <source>
        <dbReference type="Proteomes" id="UP001595961"/>
    </source>
</evidence>
<feature type="transmembrane region" description="Helical" evidence="1">
    <location>
        <begin position="15"/>
        <end position="45"/>
    </location>
</feature>
<dbReference type="RefSeq" id="WP_266149710.1">
    <property type="nucleotide sequence ID" value="NZ_CP064028.1"/>
</dbReference>
<evidence type="ECO:0000313" key="2">
    <source>
        <dbReference type="EMBL" id="MFC4525375.1"/>
    </source>
</evidence>